<dbReference type="InterPro" id="IPR052170">
    <property type="entry name" value="M29_Exopeptidase"/>
</dbReference>
<dbReference type="RefSeq" id="WP_105482642.1">
    <property type="nucleotide sequence ID" value="NZ_NIGF01000003.1"/>
</dbReference>
<name>A0A2S8SVE3_9BACT</name>
<dbReference type="GO" id="GO:0008237">
    <property type="term" value="F:metallopeptidase activity"/>
    <property type="evidence" value="ECO:0007669"/>
    <property type="project" value="UniProtKB-KW"/>
</dbReference>
<dbReference type="PANTHER" id="PTHR34448">
    <property type="entry name" value="AMINOPEPTIDASE"/>
    <property type="match status" value="1"/>
</dbReference>
<evidence type="ECO:0000313" key="11">
    <source>
        <dbReference type="Proteomes" id="UP000237684"/>
    </source>
</evidence>
<organism evidence="10 11">
    <name type="scientific">Abditibacterium utsteinense</name>
    <dbReference type="NCBI Taxonomy" id="1960156"/>
    <lineage>
        <taxon>Bacteria</taxon>
        <taxon>Pseudomonadati</taxon>
        <taxon>Abditibacteriota</taxon>
        <taxon>Abditibacteriia</taxon>
        <taxon>Abditibacteriales</taxon>
        <taxon>Abditibacteriaceae</taxon>
        <taxon>Abditibacterium</taxon>
    </lineage>
</organism>
<evidence type="ECO:0000256" key="7">
    <source>
        <dbReference type="ARBA" id="ARBA00022723"/>
    </source>
</evidence>
<dbReference type="AlphaFoldDB" id="A0A2S8SVE3"/>
<keyword evidence="8" id="KW-0378">Hydrolase</keyword>
<evidence type="ECO:0000256" key="3">
    <source>
        <dbReference type="ARBA" id="ARBA00001947"/>
    </source>
</evidence>
<comment type="similarity">
    <text evidence="4">Belongs to the peptidase M29 family.</text>
</comment>
<proteinExistence type="inferred from homology"/>
<evidence type="ECO:0000313" key="10">
    <source>
        <dbReference type="EMBL" id="PQV64751.1"/>
    </source>
</evidence>
<accession>A0A2S8SVE3</accession>
<evidence type="ECO:0000256" key="8">
    <source>
        <dbReference type="ARBA" id="ARBA00022801"/>
    </source>
</evidence>
<comment type="cofactor">
    <cofactor evidence="3">
        <name>Zn(2+)</name>
        <dbReference type="ChEBI" id="CHEBI:29105"/>
    </cofactor>
</comment>
<evidence type="ECO:0000256" key="4">
    <source>
        <dbReference type="ARBA" id="ARBA00008236"/>
    </source>
</evidence>
<dbReference type="InterPro" id="IPR000787">
    <property type="entry name" value="Peptidase_M29"/>
</dbReference>
<dbReference type="InterPro" id="IPR035097">
    <property type="entry name" value="M29_N-terminal"/>
</dbReference>
<evidence type="ECO:0000256" key="5">
    <source>
        <dbReference type="ARBA" id="ARBA00022438"/>
    </source>
</evidence>
<evidence type="ECO:0000256" key="1">
    <source>
        <dbReference type="ARBA" id="ARBA00001941"/>
    </source>
</evidence>
<dbReference type="GO" id="GO:0006508">
    <property type="term" value="P:proteolysis"/>
    <property type="evidence" value="ECO:0007669"/>
    <property type="project" value="UniProtKB-KW"/>
</dbReference>
<keyword evidence="9" id="KW-0482">Metalloprotease</keyword>
<protein>
    <submittedName>
        <fullName evidence="10">Aminopeptidase</fullName>
    </submittedName>
</protein>
<dbReference type="Proteomes" id="UP000237684">
    <property type="component" value="Unassembled WGS sequence"/>
</dbReference>
<evidence type="ECO:0000256" key="2">
    <source>
        <dbReference type="ARBA" id="ARBA00001946"/>
    </source>
</evidence>
<gene>
    <name evidence="10" type="ORF">B1R32_10318</name>
</gene>
<dbReference type="EMBL" id="NIGF01000003">
    <property type="protein sequence ID" value="PQV64751.1"/>
    <property type="molecule type" value="Genomic_DNA"/>
</dbReference>
<dbReference type="GO" id="GO:0046872">
    <property type="term" value="F:metal ion binding"/>
    <property type="evidence" value="ECO:0007669"/>
    <property type="project" value="UniProtKB-KW"/>
</dbReference>
<dbReference type="FunCoup" id="A0A2S8SVE3">
    <property type="interactions" value="2"/>
</dbReference>
<sequence>MQDPRFDQLADVLINHSTKLQAGENLLIEATDVPEELTVAIIRAAEKVGGNVMVNTRQSRVTRALFQAASEDSMKLNGAVGLHQMQQAQAYIAIRGGHNSAEMSDIPGDKMKLYTKHWMHPVHLEHRVKKTRWCVLRYPSPSMAQEAQSSTEAFEKFFFDVCTFDYSRMERAVQPLVELMQRTDRVQITGPGTDLRFSIKDIGVIPCYGTHNIPDGECFTAPVKDSVEGTIQFNTPTIEHGVTHDNVLLTFKDGKIIEATGSNTKKLNEVLDTDDGARYIGEFSLAYNPYILQPMKDILFDEKIAGSFHFTPGQAYEDADNGNRSEVHWDMVCIQREEFGGGEIYFDGKLIRKNGIFVVPELEGLNIENLKGV</sequence>
<reference evidence="10 11" key="1">
    <citation type="journal article" date="2018" name="Syst. Appl. Microbiol.">
        <title>Abditibacterium utsteinense sp. nov., the first cultivated member of candidate phylum FBP, isolated from ice-free Antarctic soil samples.</title>
        <authorList>
            <person name="Tahon G."/>
            <person name="Tytgat B."/>
            <person name="Lebbe L."/>
            <person name="Carlier A."/>
            <person name="Willems A."/>
        </authorList>
    </citation>
    <scope>NUCLEOTIDE SEQUENCE [LARGE SCALE GENOMIC DNA]</scope>
    <source>
        <strain evidence="10 11">LMG 29911</strain>
    </source>
</reference>
<evidence type="ECO:0000256" key="6">
    <source>
        <dbReference type="ARBA" id="ARBA00022670"/>
    </source>
</evidence>
<dbReference type="SUPFAM" id="SSF144052">
    <property type="entry name" value="Thermophilic metalloprotease-like"/>
    <property type="match status" value="1"/>
</dbReference>
<keyword evidence="11" id="KW-1185">Reference proteome</keyword>
<dbReference type="OrthoDB" id="9803993at2"/>
<comment type="caution">
    <text evidence="10">The sequence shown here is derived from an EMBL/GenBank/DDBJ whole genome shotgun (WGS) entry which is preliminary data.</text>
</comment>
<evidence type="ECO:0000256" key="9">
    <source>
        <dbReference type="ARBA" id="ARBA00023049"/>
    </source>
</evidence>
<keyword evidence="6" id="KW-0645">Protease</keyword>
<dbReference type="Pfam" id="PF02073">
    <property type="entry name" value="Peptidase_M29"/>
    <property type="match status" value="1"/>
</dbReference>
<dbReference type="GO" id="GO:0004177">
    <property type="term" value="F:aminopeptidase activity"/>
    <property type="evidence" value="ECO:0007669"/>
    <property type="project" value="UniProtKB-KW"/>
</dbReference>
<keyword evidence="7" id="KW-0479">Metal-binding</keyword>
<keyword evidence="5 10" id="KW-0031">Aminopeptidase</keyword>
<dbReference type="InParanoid" id="A0A2S8SVE3"/>
<comment type="cofactor">
    <cofactor evidence="2">
        <name>Mg(2+)</name>
        <dbReference type="ChEBI" id="CHEBI:18420"/>
    </cofactor>
</comment>
<dbReference type="PANTHER" id="PTHR34448:SF1">
    <property type="entry name" value="BLL6088 PROTEIN"/>
    <property type="match status" value="1"/>
</dbReference>
<dbReference type="Gene3D" id="3.40.1830.10">
    <property type="entry name" value="Thermophilic metalloprotease (M29)"/>
    <property type="match status" value="1"/>
</dbReference>
<comment type="cofactor">
    <cofactor evidence="1">
        <name>Co(2+)</name>
        <dbReference type="ChEBI" id="CHEBI:48828"/>
    </cofactor>
</comment>